<dbReference type="GO" id="GO:0016020">
    <property type="term" value="C:membrane"/>
    <property type="evidence" value="ECO:0007669"/>
    <property type="project" value="UniProtKB-SubCell"/>
</dbReference>
<evidence type="ECO:0000256" key="4">
    <source>
        <dbReference type="ARBA" id="ARBA00022989"/>
    </source>
</evidence>
<keyword evidence="4" id="KW-1133">Transmembrane helix</keyword>
<dbReference type="OrthoDB" id="10009287at2759"/>
<sequence>MSPSSQSKSSNRFTRTNSFVDRAQTHAATIRELSPDDGGRSRSRGRPSNGYTNTNYTNTNNPNIAHPRQPPVPGAFPFSLAELTESETRAHTDMDPRANLPISSLLLRHISSLGSNPEAQPFIPQLNSLARMIRLAERKLLNFPLLVSIHRSTDFPPLAQAAVLLVAVLAMLRRAMKTHARLVSNLFGAIYPALQSILAVERPRADDDERLLTYWSIFGLFSVVDHASSQIQILLPGYYSSKMAILYWLYAKDGALKLYRSIYRPLLVKYFAYPSQPEPKD</sequence>
<reference evidence="8 9" key="1">
    <citation type="journal article" date="2019" name="Sci. Rep.">
        <title>Comparative genomics of chytrid fungi reveal insights into the obligate biotrophic and pathogenic lifestyle of Synchytrium endobioticum.</title>
        <authorList>
            <person name="van de Vossenberg B.T.L.H."/>
            <person name="Warris S."/>
            <person name="Nguyen H.D.T."/>
            <person name="van Gent-Pelzer M.P.E."/>
            <person name="Joly D.L."/>
            <person name="van de Geest H.C."/>
            <person name="Bonants P.J.M."/>
            <person name="Smith D.S."/>
            <person name="Levesque C.A."/>
            <person name="van der Lee T.A.J."/>
        </authorList>
    </citation>
    <scope>NUCLEOTIDE SEQUENCE [LARGE SCALE GENOMIC DNA]</scope>
    <source>
        <strain evidence="8 9">CBS 675.73</strain>
    </source>
</reference>
<keyword evidence="9" id="KW-1185">Reference proteome</keyword>
<evidence type="ECO:0000256" key="7">
    <source>
        <dbReference type="SAM" id="MobiDB-lite"/>
    </source>
</evidence>
<evidence type="ECO:0000256" key="3">
    <source>
        <dbReference type="ARBA" id="ARBA00022692"/>
    </source>
</evidence>
<comment type="caution">
    <text evidence="8">The sequence shown here is derived from an EMBL/GenBank/DDBJ whole genome shotgun (WGS) entry which is preliminary data.</text>
</comment>
<evidence type="ECO:0000256" key="6">
    <source>
        <dbReference type="RuleBase" id="RU362006"/>
    </source>
</evidence>
<evidence type="ECO:0000256" key="5">
    <source>
        <dbReference type="ARBA" id="ARBA00023136"/>
    </source>
</evidence>
<feature type="compositionally biased region" description="Polar residues" evidence="7">
    <location>
        <begin position="1"/>
        <end position="19"/>
    </location>
</feature>
<feature type="region of interest" description="Disordered" evidence="7">
    <location>
        <begin position="1"/>
        <end position="77"/>
    </location>
</feature>
<evidence type="ECO:0000313" key="9">
    <source>
        <dbReference type="Proteomes" id="UP000320333"/>
    </source>
</evidence>
<dbReference type="PANTHER" id="PTHR12300">
    <property type="entry name" value="HVA22-LIKE PROTEINS"/>
    <property type="match status" value="1"/>
</dbReference>
<comment type="subcellular location">
    <subcellularLocation>
        <location evidence="1 6">Membrane</location>
        <topology evidence="1 6">Multi-pass membrane protein</topology>
    </subcellularLocation>
</comment>
<comment type="similarity">
    <text evidence="2 6">Belongs to the DP1 family.</text>
</comment>
<accession>A0A507FIM8</accession>
<gene>
    <name evidence="8" type="ORF">CcCBS67573_g02578</name>
</gene>
<protein>
    <recommendedName>
        <fullName evidence="6">Protein YOP1</fullName>
    </recommendedName>
</protein>
<dbReference type="EMBL" id="QEAP01000056">
    <property type="protein sequence ID" value="TPX76153.1"/>
    <property type="molecule type" value="Genomic_DNA"/>
</dbReference>
<keyword evidence="3" id="KW-0812">Transmembrane</keyword>
<proteinExistence type="inferred from homology"/>
<evidence type="ECO:0000256" key="2">
    <source>
        <dbReference type="ARBA" id="ARBA00008573"/>
    </source>
</evidence>
<dbReference type="Proteomes" id="UP000320333">
    <property type="component" value="Unassembled WGS sequence"/>
</dbReference>
<dbReference type="STRING" id="246404.A0A507FIM8"/>
<keyword evidence="5" id="KW-0472">Membrane</keyword>
<dbReference type="Pfam" id="PF03134">
    <property type="entry name" value="TB2_DP1_HVA22"/>
    <property type="match status" value="1"/>
</dbReference>
<name>A0A507FIM8_9FUNG</name>
<dbReference type="InterPro" id="IPR004345">
    <property type="entry name" value="TB2_DP1_HVA22"/>
</dbReference>
<dbReference type="PANTHER" id="PTHR12300:SF161">
    <property type="entry name" value="RECEPTOR EXPRESSION-ENHANCING PROTEIN"/>
    <property type="match status" value="1"/>
</dbReference>
<organism evidence="8 9">
    <name type="scientific">Chytriomyces confervae</name>
    <dbReference type="NCBI Taxonomy" id="246404"/>
    <lineage>
        <taxon>Eukaryota</taxon>
        <taxon>Fungi</taxon>
        <taxon>Fungi incertae sedis</taxon>
        <taxon>Chytridiomycota</taxon>
        <taxon>Chytridiomycota incertae sedis</taxon>
        <taxon>Chytridiomycetes</taxon>
        <taxon>Chytridiales</taxon>
        <taxon>Chytriomycetaceae</taxon>
        <taxon>Chytriomyces</taxon>
    </lineage>
</organism>
<dbReference type="AlphaFoldDB" id="A0A507FIM8"/>
<feature type="compositionally biased region" description="Low complexity" evidence="7">
    <location>
        <begin position="46"/>
        <end position="63"/>
    </location>
</feature>
<evidence type="ECO:0000313" key="8">
    <source>
        <dbReference type="EMBL" id="TPX76153.1"/>
    </source>
</evidence>
<evidence type="ECO:0000256" key="1">
    <source>
        <dbReference type="ARBA" id="ARBA00004141"/>
    </source>
</evidence>